<comment type="function">
    <text evidence="2">Core subunit of the mitochondrial membrane respiratory chain NADH dehydrogenase (Complex I) which catalyzes electron transfer from NADH through the respiratory chain, using ubiquinone as an electron acceptor. Essential for the catalytic activity and assembly of complex I.</text>
</comment>
<dbReference type="Pfam" id="PF00499">
    <property type="entry name" value="Oxidored_q3"/>
    <property type="match status" value="1"/>
</dbReference>
<accession>A0A0E3VN63</accession>
<keyword evidence="2" id="KW-1133">Transmembrane helix</keyword>
<geneLocation type="mitochondrion" evidence="3"/>
<evidence type="ECO:0000313" key="3">
    <source>
        <dbReference type="EMBL" id="BAR46017.1"/>
    </source>
</evidence>
<dbReference type="GO" id="GO:0008137">
    <property type="term" value="F:NADH dehydrogenase (ubiquinone) activity"/>
    <property type="evidence" value="ECO:0007669"/>
    <property type="project" value="UniProtKB-UniRule"/>
</dbReference>
<feature type="transmembrane region" description="Helical" evidence="2">
    <location>
        <begin position="50"/>
        <end position="74"/>
    </location>
</feature>
<feature type="transmembrane region" description="Helical" evidence="2">
    <location>
        <begin position="86"/>
        <end position="104"/>
    </location>
</feature>
<dbReference type="PANTHER" id="PTHR33269">
    <property type="entry name" value="NADH-UBIQUINONE OXIDOREDUCTASE CHAIN 6"/>
    <property type="match status" value="1"/>
</dbReference>
<name>A0A0E3VN63_9CNID</name>
<dbReference type="InterPro" id="IPR001457">
    <property type="entry name" value="NADH_UbQ/plastoQ_OxRdtase_su6"/>
</dbReference>
<organism evidence="3">
    <name type="scientific">Aurelia sp. 4 sensu Dawson et al.</name>
    <name type="common">2005</name>
    <dbReference type="NCBI Taxonomy" id="237397"/>
    <lineage>
        <taxon>Eukaryota</taxon>
        <taxon>Metazoa</taxon>
        <taxon>Cnidaria</taxon>
        <taxon>Scyphozoa</taxon>
        <taxon>Semaeostomeae</taxon>
        <taxon>Ulmaridae</taxon>
        <taxon>Aurelia</taxon>
    </lineage>
</organism>
<feature type="transmembrane region" description="Helical" evidence="2">
    <location>
        <begin position="6"/>
        <end position="22"/>
    </location>
</feature>
<comment type="subcellular location">
    <subcellularLocation>
        <location evidence="2">Mitochondrion membrane</location>
        <topology evidence="2">Multi-pass membrane protein</topology>
    </subcellularLocation>
</comment>
<keyword evidence="2 3" id="KW-0496">Mitochondrion</keyword>
<gene>
    <name evidence="3" type="primary">nad6</name>
</gene>
<keyword evidence="2" id="KW-1278">Translocase</keyword>
<dbReference type="Gene3D" id="1.20.120.1200">
    <property type="entry name" value="NADH-ubiquinone/plastoquinone oxidoreductase chain 6, subunit NuoJ"/>
    <property type="match status" value="1"/>
</dbReference>
<dbReference type="PANTHER" id="PTHR33269:SF17">
    <property type="entry name" value="NADH-UBIQUINONE OXIDOREDUCTASE CHAIN 6"/>
    <property type="match status" value="1"/>
</dbReference>
<dbReference type="GO" id="GO:0031966">
    <property type="term" value="C:mitochondrial membrane"/>
    <property type="evidence" value="ECO:0007669"/>
    <property type="project" value="UniProtKB-SubCell"/>
</dbReference>
<keyword evidence="2" id="KW-0520">NAD</keyword>
<reference evidence="3" key="1">
    <citation type="submission" date="2014-10" db="EMBL/GenBank/DDBJ databases">
        <title>Mitochondrial genome structure of moon jellyfish, Aurelia sp. 3 and sp. 4.</title>
        <authorList>
            <person name="Funahashi A."/>
            <person name="Hanzawa N."/>
        </authorList>
    </citation>
    <scope>NUCLEOTIDE SEQUENCE</scope>
</reference>
<keyword evidence="2" id="KW-0472">Membrane</keyword>
<keyword evidence="2" id="KW-0249">Electron transport</keyword>
<comment type="catalytic activity">
    <reaction evidence="2">
        <text>a ubiquinone + NADH + 5 H(+)(in) = a ubiquinol + NAD(+) + 4 H(+)(out)</text>
        <dbReference type="Rhea" id="RHEA:29091"/>
        <dbReference type="Rhea" id="RHEA-COMP:9565"/>
        <dbReference type="Rhea" id="RHEA-COMP:9566"/>
        <dbReference type="ChEBI" id="CHEBI:15378"/>
        <dbReference type="ChEBI" id="CHEBI:16389"/>
        <dbReference type="ChEBI" id="CHEBI:17976"/>
        <dbReference type="ChEBI" id="CHEBI:57540"/>
        <dbReference type="ChEBI" id="CHEBI:57945"/>
        <dbReference type="EC" id="7.1.1.2"/>
    </reaction>
</comment>
<keyword evidence="2" id="KW-0813">Transport</keyword>
<keyword evidence="2" id="KW-0830">Ubiquinone</keyword>
<evidence type="ECO:0000256" key="2">
    <source>
        <dbReference type="RuleBase" id="RU004430"/>
    </source>
</evidence>
<protein>
    <recommendedName>
        <fullName evidence="1 2">NADH-ubiquinone oxidoreductase chain 6</fullName>
        <ecNumber evidence="2">7.1.1.2</ecNumber>
    </recommendedName>
</protein>
<feature type="transmembrane region" description="Helical" evidence="2">
    <location>
        <begin position="140"/>
        <end position="159"/>
    </location>
</feature>
<keyword evidence="2" id="KW-0812">Transmembrane</keyword>
<comment type="similarity">
    <text evidence="2">Belongs to the complex I subunit 6 family.</text>
</comment>
<evidence type="ECO:0000256" key="1">
    <source>
        <dbReference type="ARBA" id="ARBA00021095"/>
    </source>
</evidence>
<feature type="transmembrane region" description="Helical" evidence="2">
    <location>
        <begin position="27"/>
        <end position="44"/>
    </location>
</feature>
<dbReference type="InterPro" id="IPR042106">
    <property type="entry name" value="Nuo/plastoQ_OxRdtase_6_NuoJ"/>
</dbReference>
<dbReference type="EC" id="7.1.1.2" evidence="2"/>
<sequence length="190" mass="20865">MISPVFMVLTIVSGIMVVTAIHPVHSIIWLVLSFIGAAMVFVQLQADFIALATLIIYVGAIAILFIFVLMMLNLSSFELDSSLSSIIPLGITSILGLITLILGLEYSDTNHPGVEELPIKELLDIQTLGSQIYSSYTPHLIVASIILLVAMIGAIVLTLDTHPTSKRQNNFIQISRGCHYIPEDRNNYNR</sequence>
<dbReference type="AlphaFoldDB" id="A0A0E3VN63"/>
<dbReference type="EMBL" id="LC005414">
    <property type="protein sequence ID" value="BAR46017.1"/>
    <property type="molecule type" value="Genomic_DNA"/>
</dbReference>
<proteinExistence type="inferred from homology"/>
<keyword evidence="2" id="KW-0679">Respiratory chain</keyword>